<dbReference type="AlphaFoldDB" id="A0A498H541"/>
<organism evidence="7 8">
    <name type="scientific">Methanoculleus taiwanensis</name>
    <dbReference type="NCBI Taxonomy" id="1550565"/>
    <lineage>
        <taxon>Archaea</taxon>
        <taxon>Methanobacteriati</taxon>
        <taxon>Methanobacteriota</taxon>
        <taxon>Stenosarchaea group</taxon>
        <taxon>Methanomicrobia</taxon>
        <taxon>Methanomicrobiales</taxon>
        <taxon>Methanomicrobiaceae</taxon>
        <taxon>Methanoculleus</taxon>
    </lineage>
</organism>
<sequence length="212" mass="22663">MVTTTTKDLFLNPRAFFDAKKAEGESLKVPVLIVLAIGIVSAISAYVLALPFLEYLPPEVAGLGPVFAAFGSVVALIMAIVMWVVFAGVFHGISALLGGEGSFKRTLAFVGYGYAPQVIGTAIYVVFVYLFMANLQLPPASAISADPTIFADLMKDPLIQIGGIISLLFVLWSANIWIFGVRAARNLSLKNAAITVGVPMALYILYVLFTLL</sequence>
<dbReference type="Pfam" id="PF04893">
    <property type="entry name" value="Yip1"/>
    <property type="match status" value="1"/>
</dbReference>
<keyword evidence="4 5" id="KW-0472">Membrane</keyword>
<dbReference type="RefSeq" id="WP_128692604.1">
    <property type="nucleotide sequence ID" value="NZ_LHQS01000001.1"/>
</dbReference>
<dbReference type="EMBL" id="LHQS01000001">
    <property type="protein sequence ID" value="RXE56864.1"/>
    <property type="molecule type" value="Genomic_DNA"/>
</dbReference>
<feature type="transmembrane region" description="Helical" evidence="5">
    <location>
        <begin position="109"/>
        <end position="132"/>
    </location>
</feature>
<comment type="caution">
    <text evidence="7">The sequence shown here is derived from an EMBL/GenBank/DDBJ whole genome shotgun (WGS) entry which is preliminary data.</text>
</comment>
<feature type="transmembrane region" description="Helical" evidence="5">
    <location>
        <begin position="29"/>
        <end position="53"/>
    </location>
</feature>
<evidence type="ECO:0000313" key="7">
    <source>
        <dbReference type="EMBL" id="RXE56864.1"/>
    </source>
</evidence>
<name>A0A498H541_9EURY</name>
<keyword evidence="2 5" id="KW-0812">Transmembrane</keyword>
<feature type="transmembrane region" description="Helical" evidence="5">
    <location>
        <begin position="73"/>
        <end position="97"/>
    </location>
</feature>
<evidence type="ECO:0000256" key="4">
    <source>
        <dbReference type="ARBA" id="ARBA00023136"/>
    </source>
</evidence>
<dbReference type="Proteomes" id="UP000290932">
    <property type="component" value="Unassembled WGS sequence"/>
</dbReference>
<feature type="transmembrane region" description="Helical" evidence="5">
    <location>
        <begin position="158"/>
        <end position="180"/>
    </location>
</feature>
<evidence type="ECO:0000259" key="6">
    <source>
        <dbReference type="Pfam" id="PF04893"/>
    </source>
</evidence>
<evidence type="ECO:0000256" key="3">
    <source>
        <dbReference type="ARBA" id="ARBA00022989"/>
    </source>
</evidence>
<dbReference type="InterPro" id="IPR006977">
    <property type="entry name" value="Yip1_dom"/>
</dbReference>
<keyword evidence="8" id="KW-1185">Reference proteome</keyword>
<proteinExistence type="predicted"/>
<dbReference type="OrthoDB" id="116519at2157"/>
<evidence type="ECO:0000256" key="5">
    <source>
        <dbReference type="SAM" id="Phobius"/>
    </source>
</evidence>
<evidence type="ECO:0000313" key="8">
    <source>
        <dbReference type="Proteomes" id="UP000290932"/>
    </source>
</evidence>
<keyword evidence="3 5" id="KW-1133">Transmembrane helix</keyword>
<dbReference type="GO" id="GO:0016020">
    <property type="term" value="C:membrane"/>
    <property type="evidence" value="ECO:0007669"/>
    <property type="project" value="UniProtKB-SubCell"/>
</dbReference>
<reference evidence="7 8" key="1">
    <citation type="journal article" date="2015" name="Int. J. Syst. Evol. Microbiol.">
        <title>Methanoculleus taiwanensis sp. nov., a methanogen isolated from deep marine sediment at the deformation front area near Taiwan.</title>
        <authorList>
            <person name="Weng C.Y."/>
            <person name="Chen S.C."/>
            <person name="Lai M.C."/>
            <person name="Wu S.Y."/>
            <person name="Lin S."/>
            <person name="Yang T.F."/>
            <person name="Chen P.C."/>
        </authorList>
    </citation>
    <scope>NUCLEOTIDE SEQUENCE [LARGE SCALE GENOMIC DNA]</scope>
    <source>
        <strain evidence="7 8">CYW4</strain>
    </source>
</reference>
<accession>A0A498H541</accession>
<evidence type="ECO:0000256" key="2">
    <source>
        <dbReference type="ARBA" id="ARBA00022692"/>
    </source>
</evidence>
<feature type="domain" description="Yip1" evidence="6">
    <location>
        <begin position="8"/>
        <end position="209"/>
    </location>
</feature>
<evidence type="ECO:0000256" key="1">
    <source>
        <dbReference type="ARBA" id="ARBA00004141"/>
    </source>
</evidence>
<feature type="transmembrane region" description="Helical" evidence="5">
    <location>
        <begin position="192"/>
        <end position="211"/>
    </location>
</feature>
<gene>
    <name evidence="7" type="ORF">ABH15_01540</name>
</gene>
<protein>
    <recommendedName>
        <fullName evidence="6">Yip1 domain-containing protein</fullName>
    </recommendedName>
</protein>
<comment type="subcellular location">
    <subcellularLocation>
        <location evidence="1">Membrane</location>
        <topology evidence="1">Multi-pass membrane protein</topology>
    </subcellularLocation>
</comment>